<keyword evidence="1 2" id="KW-0238">DNA-binding</keyword>
<dbReference type="Pfam" id="PF18598">
    <property type="entry name" value="TetR_C_36"/>
    <property type="match status" value="1"/>
</dbReference>
<evidence type="ECO:0000313" key="5">
    <source>
        <dbReference type="Proteomes" id="UP001597286"/>
    </source>
</evidence>
<dbReference type="EMBL" id="JBHUFB010000010">
    <property type="protein sequence ID" value="MFD1813259.1"/>
    <property type="molecule type" value="Genomic_DNA"/>
</dbReference>
<dbReference type="InterPro" id="IPR041485">
    <property type="entry name" value="TetR_C_36"/>
</dbReference>
<evidence type="ECO:0000256" key="2">
    <source>
        <dbReference type="PROSITE-ProRule" id="PRU00335"/>
    </source>
</evidence>
<feature type="domain" description="HTH tetR-type" evidence="3">
    <location>
        <begin position="4"/>
        <end position="62"/>
    </location>
</feature>
<comment type="caution">
    <text evidence="4">The sequence shown here is derived from an EMBL/GenBank/DDBJ whole genome shotgun (WGS) entry which is preliminary data.</text>
</comment>
<evidence type="ECO:0000259" key="3">
    <source>
        <dbReference type="PROSITE" id="PS50977"/>
    </source>
</evidence>
<dbReference type="Gene3D" id="1.10.357.10">
    <property type="entry name" value="Tetracycline Repressor, domain 2"/>
    <property type="match status" value="1"/>
</dbReference>
<protein>
    <submittedName>
        <fullName evidence="4">QsdR family transcriptional regulator</fullName>
    </submittedName>
</protein>
<organism evidence="4 5">
    <name type="scientific">Rhodococcus gannanensis</name>
    <dbReference type="NCBI Taxonomy" id="1960308"/>
    <lineage>
        <taxon>Bacteria</taxon>
        <taxon>Bacillati</taxon>
        <taxon>Actinomycetota</taxon>
        <taxon>Actinomycetes</taxon>
        <taxon>Mycobacteriales</taxon>
        <taxon>Nocardiaceae</taxon>
        <taxon>Rhodococcus</taxon>
    </lineage>
</organism>
<evidence type="ECO:0000256" key="1">
    <source>
        <dbReference type="ARBA" id="ARBA00023125"/>
    </source>
</evidence>
<dbReference type="SUPFAM" id="SSF46689">
    <property type="entry name" value="Homeodomain-like"/>
    <property type="match status" value="1"/>
</dbReference>
<dbReference type="Proteomes" id="UP001597286">
    <property type="component" value="Unassembled WGS sequence"/>
</dbReference>
<gene>
    <name evidence="4" type="ORF">ACFSJG_13625</name>
</gene>
<reference evidence="5" key="1">
    <citation type="journal article" date="2019" name="Int. J. Syst. Evol. Microbiol.">
        <title>The Global Catalogue of Microorganisms (GCM) 10K type strain sequencing project: providing services to taxonomists for standard genome sequencing and annotation.</title>
        <authorList>
            <consortium name="The Broad Institute Genomics Platform"/>
            <consortium name="The Broad Institute Genome Sequencing Center for Infectious Disease"/>
            <person name="Wu L."/>
            <person name="Ma J."/>
        </authorList>
    </citation>
    <scope>NUCLEOTIDE SEQUENCE [LARGE SCALE GENOMIC DNA]</scope>
    <source>
        <strain evidence="5">DT72</strain>
    </source>
</reference>
<name>A0ABW4P6E2_9NOCA</name>
<dbReference type="InterPro" id="IPR001647">
    <property type="entry name" value="HTH_TetR"/>
</dbReference>
<dbReference type="InterPro" id="IPR009057">
    <property type="entry name" value="Homeodomain-like_sf"/>
</dbReference>
<evidence type="ECO:0000313" key="4">
    <source>
        <dbReference type="EMBL" id="MFD1813259.1"/>
    </source>
</evidence>
<proteinExistence type="predicted"/>
<dbReference type="RefSeq" id="WP_378485737.1">
    <property type="nucleotide sequence ID" value="NZ_JBHUFB010000010.1"/>
</dbReference>
<sequence>MPPVADRRRAIDAATRIYIDEKPLDMSCLAQELGVGRATLYRWVGNREELLATVLSEATERTYRWAIDRATGTGADFVLDFVERVMRTVDASPPLRALTKREPLLFTRLALMPGSIEAVSARIMAEMLEREEASGALTLALSPAVLGEAIVRICDIHLYAPLLGGETAQIDTALDLVALLLGVTRRPG</sequence>
<keyword evidence="5" id="KW-1185">Reference proteome</keyword>
<feature type="DNA-binding region" description="H-T-H motif" evidence="2">
    <location>
        <begin position="25"/>
        <end position="44"/>
    </location>
</feature>
<dbReference type="PROSITE" id="PS50977">
    <property type="entry name" value="HTH_TETR_2"/>
    <property type="match status" value="1"/>
</dbReference>
<accession>A0ABW4P6E2</accession>